<dbReference type="Proteomes" id="UP000002063">
    <property type="component" value="Chromosome"/>
</dbReference>
<dbReference type="NCBIfam" id="NF001646">
    <property type="entry name" value="PRK00420.1-3"/>
    <property type="match status" value="1"/>
</dbReference>
<dbReference type="Pfam" id="PF06677">
    <property type="entry name" value="Auto_anti-p27"/>
    <property type="match status" value="1"/>
</dbReference>
<dbReference type="KEGG" id="mvu:Metvu_0091"/>
<dbReference type="eggNOG" id="arCOG00578">
    <property type="taxonomic scope" value="Archaea"/>
</dbReference>
<dbReference type="AlphaFoldDB" id="C9REF8"/>
<dbReference type="EMBL" id="CP001787">
    <property type="protein sequence ID" value="ACX71960.1"/>
    <property type="molecule type" value="Genomic_DNA"/>
</dbReference>
<protein>
    <submittedName>
        <fullName evidence="1">Sjogrens syndrome scleroderma autoantigen 1</fullName>
    </submittedName>
</protein>
<dbReference type="HOGENOM" id="CLU_142653_2_0_2"/>
<dbReference type="Gene3D" id="2.20.70.10">
    <property type="match status" value="1"/>
</dbReference>
<evidence type="ECO:0000313" key="1">
    <source>
        <dbReference type="EMBL" id="ACX71960.1"/>
    </source>
</evidence>
<sequence>MLALGDVMDNDEIIKTLSVELLKGAKMLSTHCSKCGSPLLEKNGKIYCPICEKSLNTKRYKKENKNEENLHFKDELNLDKVIISKISYLSKKLEDEEEVIRIKEIAEALSVLIKIKEKLSNSKN</sequence>
<name>C9REF8_METVM</name>
<reference evidence="1" key="1">
    <citation type="submission" date="2009-10" db="EMBL/GenBank/DDBJ databases">
        <title>Complete sequence of chromosome of Methanocaldococcus vulcanius M7.</title>
        <authorList>
            <consortium name="US DOE Joint Genome Institute"/>
            <person name="Lucas S."/>
            <person name="Copeland A."/>
            <person name="Lapidus A."/>
            <person name="Glavina del Rio T."/>
            <person name="Dalin E."/>
            <person name="Tice H."/>
            <person name="Bruce D."/>
            <person name="Goodwin L."/>
            <person name="Pitluck S."/>
            <person name="Lcollab F.I."/>
            <person name="Brettin T."/>
            <person name="Detter J.C."/>
            <person name="Han C."/>
            <person name="Tapia R."/>
            <person name="Kuske C.R."/>
            <person name="Schmutz J."/>
            <person name="Larimer F."/>
            <person name="Land M."/>
            <person name="Hauser L."/>
            <person name="Kyrpides N."/>
            <person name="Ovchinikova G."/>
            <person name="Sieprawska-Lupa M."/>
            <person name="Whitman W.B."/>
            <person name="Woyke T."/>
        </authorList>
    </citation>
    <scope>NUCLEOTIDE SEQUENCE [LARGE SCALE GENOMIC DNA]</scope>
    <source>
        <strain evidence="1">M7</strain>
    </source>
</reference>
<evidence type="ECO:0000313" key="2">
    <source>
        <dbReference type="Proteomes" id="UP000002063"/>
    </source>
</evidence>
<accession>C9REF8</accession>
<proteinExistence type="predicted"/>
<keyword evidence="2" id="KW-1185">Reference proteome</keyword>
<gene>
    <name evidence="1" type="ordered locus">Metvu_0091</name>
</gene>
<organism evidence="1 2">
    <name type="scientific">Methanocaldococcus vulcanius (strain ATCC 700851 / DSM 12094 / M7)</name>
    <name type="common">Methanococcus vulcanius</name>
    <dbReference type="NCBI Taxonomy" id="579137"/>
    <lineage>
        <taxon>Archaea</taxon>
        <taxon>Methanobacteriati</taxon>
        <taxon>Methanobacteriota</taxon>
        <taxon>Methanomada group</taxon>
        <taxon>Methanococci</taxon>
        <taxon>Methanococcales</taxon>
        <taxon>Methanocaldococcaceae</taxon>
        <taxon>Methanocaldococcus</taxon>
    </lineage>
</organism>
<dbReference type="InterPro" id="IPR009563">
    <property type="entry name" value="SSSCA1"/>
</dbReference>